<reference evidence="1 2" key="1">
    <citation type="submission" date="2020-03" db="EMBL/GenBank/DDBJ databases">
        <title>Sequencing the genomes of 1000 actinobacteria strains.</title>
        <authorList>
            <person name="Klenk H.-P."/>
        </authorList>
    </citation>
    <scope>NUCLEOTIDE SEQUENCE [LARGE SCALE GENOMIC DNA]</scope>
    <source>
        <strain evidence="1 2">DSM 45668</strain>
    </source>
</reference>
<accession>A0ABX0SV25</accession>
<sequence>MTTRTEHVAAILTALSEVEGLRPAAPVVRPVASRNPAALAVDLTAEVVRVRLVATALPLPPRLRLAADAVAKALVGSPYSDAGIRLVVTDVDGSAFGP</sequence>
<dbReference type="RefSeq" id="WP_167114524.1">
    <property type="nucleotide sequence ID" value="NZ_JAANOU010000001.1"/>
</dbReference>
<organism evidence="1 2">
    <name type="scientific">Amycolatopsis viridis</name>
    <dbReference type="NCBI Taxonomy" id="185678"/>
    <lineage>
        <taxon>Bacteria</taxon>
        <taxon>Bacillati</taxon>
        <taxon>Actinomycetota</taxon>
        <taxon>Actinomycetes</taxon>
        <taxon>Pseudonocardiales</taxon>
        <taxon>Pseudonocardiaceae</taxon>
        <taxon>Amycolatopsis</taxon>
    </lineage>
</organism>
<name>A0ABX0SV25_9PSEU</name>
<keyword evidence="2" id="KW-1185">Reference proteome</keyword>
<gene>
    <name evidence="1" type="ORF">FHX46_002913</name>
</gene>
<proteinExistence type="predicted"/>
<comment type="caution">
    <text evidence="1">The sequence shown here is derived from an EMBL/GenBank/DDBJ whole genome shotgun (WGS) entry which is preliminary data.</text>
</comment>
<dbReference type="EMBL" id="JAANOU010000001">
    <property type="protein sequence ID" value="NIH80383.1"/>
    <property type="molecule type" value="Genomic_DNA"/>
</dbReference>
<evidence type="ECO:0000313" key="2">
    <source>
        <dbReference type="Proteomes" id="UP000754495"/>
    </source>
</evidence>
<dbReference type="Proteomes" id="UP000754495">
    <property type="component" value="Unassembled WGS sequence"/>
</dbReference>
<evidence type="ECO:0000313" key="1">
    <source>
        <dbReference type="EMBL" id="NIH80383.1"/>
    </source>
</evidence>
<protein>
    <recommendedName>
        <fullName evidence="3">Asp23/Gls24 family envelope stress response protein</fullName>
    </recommendedName>
</protein>
<evidence type="ECO:0008006" key="3">
    <source>
        <dbReference type="Google" id="ProtNLM"/>
    </source>
</evidence>